<evidence type="ECO:0000313" key="2">
    <source>
        <dbReference type="EMBL" id="KAK3373641.1"/>
    </source>
</evidence>
<feature type="chain" id="PRO_5042017766" evidence="1">
    <location>
        <begin position="23"/>
        <end position="345"/>
    </location>
</feature>
<feature type="signal peptide" evidence="1">
    <location>
        <begin position="1"/>
        <end position="22"/>
    </location>
</feature>
<reference evidence="2" key="2">
    <citation type="submission" date="2023-06" db="EMBL/GenBank/DDBJ databases">
        <authorList>
            <consortium name="Lawrence Berkeley National Laboratory"/>
            <person name="Haridas S."/>
            <person name="Hensen N."/>
            <person name="Bonometti L."/>
            <person name="Westerberg I."/>
            <person name="Brannstrom I.O."/>
            <person name="Guillou S."/>
            <person name="Cros-Aarteil S."/>
            <person name="Calhoun S."/>
            <person name="Kuo A."/>
            <person name="Mondo S."/>
            <person name="Pangilinan J."/>
            <person name="Riley R."/>
            <person name="Labutti K."/>
            <person name="Andreopoulos B."/>
            <person name="Lipzen A."/>
            <person name="Chen C."/>
            <person name="Yanf M."/>
            <person name="Daum C."/>
            <person name="Ng V."/>
            <person name="Clum A."/>
            <person name="Steindorff A."/>
            <person name="Ohm R."/>
            <person name="Martin F."/>
            <person name="Silar P."/>
            <person name="Natvig D."/>
            <person name="Lalanne C."/>
            <person name="Gautier V."/>
            <person name="Ament-Velasquez S.L."/>
            <person name="Kruys A."/>
            <person name="Hutchinson M.I."/>
            <person name="Powell A.J."/>
            <person name="Barry K."/>
            <person name="Miller A.N."/>
            <person name="Grigoriev I.V."/>
            <person name="Debuchy R."/>
            <person name="Gladieux P."/>
            <person name="Thoren M.H."/>
            <person name="Johannesson H."/>
        </authorList>
    </citation>
    <scope>NUCLEOTIDE SEQUENCE</scope>
    <source>
        <strain evidence="2">CBS 958.72</strain>
    </source>
</reference>
<reference evidence="2" key="1">
    <citation type="journal article" date="2023" name="Mol. Phylogenet. Evol.">
        <title>Genome-scale phylogeny and comparative genomics of the fungal order Sordariales.</title>
        <authorList>
            <person name="Hensen N."/>
            <person name="Bonometti L."/>
            <person name="Westerberg I."/>
            <person name="Brannstrom I.O."/>
            <person name="Guillou S."/>
            <person name="Cros-Aarteil S."/>
            <person name="Calhoun S."/>
            <person name="Haridas S."/>
            <person name="Kuo A."/>
            <person name="Mondo S."/>
            <person name="Pangilinan J."/>
            <person name="Riley R."/>
            <person name="LaButti K."/>
            <person name="Andreopoulos B."/>
            <person name="Lipzen A."/>
            <person name="Chen C."/>
            <person name="Yan M."/>
            <person name="Daum C."/>
            <person name="Ng V."/>
            <person name="Clum A."/>
            <person name="Steindorff A."/>
            <person name="Ohm R.A."/>
            <person name="Martin F."/>
            <person name="Silar P."/>
            <person name="Natvig D.O."/>
            <person name="Lalanne C."/>
            <person name="Gautier V."/>
            <person name="Ament-Velasquez S.L."/>
            <person name="Kruys A."/>
            <person name="Hutchinson M.I."/>
            <person name="Powell A.J."/>
            <person name="Barry K."/>
            <person name="Miller A.N."/>
            <person name="Grigoriev I.V."/>
            <person name="Debuchy R."/>
            <person name="Gladieux P."/>
            <person name="Hiltunen Thoren M."/>
            <person name="Johannesson H."/>
        </authorList>
    </citation>
    <scope>NUCLEOTIDE SEQUENCE</scope>
    <source>
        <strain evidence="2">CBS 958.72</strain>
    </source>
</reference>
<gene>
    <name evidence="2" type="ORF">B0T24DRAFT_657460</name>
</gene>
<name>A0AAE0KBQ5_9PEZI</name>
<organism evidence="2 3">
    <name type="scientific">Lasiosphaeria ovina</name>
    <dbReference type="NCBI Taxonomy" id="92902"/>
    <lineage>
        <taxon>Eukaryota</taxon>
        <taxon>Fungi</taxon>
        <taxon>Dikarya</taxon>
        <taxon>Ascomycota</taxon>
        <taxon>Pezizomycotina</taxon>
        <taxon>Sordariomycetes</taxon>
        <taxon>Sordariomycetidae</taxon>
        <taxon>Sordariales</taxon>
        <taxon>Lasiosphaeriaceae</taxon>
        <taxon>Lasiosphaeria</taxon>
    </lineage>
</organism>
<evidence type="ECO:0000256" key="1">
    <source>
        <dbReference type="SAM" id="SignalP"/>
    </source>
</evidence>
<dbReference type="AlphaFoldDB" id="A0AAE0KBQ5"/>
<protein>
    <submittedName>
        <fullName evidence="2">Uncharacterized protein</fullName>
    </submittedName>
</protein>
<accession>A0AAE0KBQ5</accession>
<evidence type="ECO:0000313" key="3">
    <source>
        <dbReference type="Proteomes" id="UP001287356"/>
    </source>
</evidence>
<sequence length="345" mass="39286">MHPLGLWALFWGPFAFHGRTMATTAGVLIESHPTNFVEVPGYRSASNKTWTKDYDPILNITVHTTLVPAGAYWLTEADFSTAFLPQYQDDDLRYSEDAAPPNQRIWRMESEADCELWWHTEISNVVLAAWSRYPTVLQHSHIKPPIASHVAEEVDTMYTVKNSPDRQNGHRTVLVIGEFKRNLIHAASWQSGDISARPGQVRLSRELRGYARKYSSPQVFCFDGATLLMLQFQANVPNDIESPNCPVDCWVLPRETSMITLRHALYVLLRQGLRRFQGMRLARRRFFDGLPIWDVGGRMLIIHPEGYLRSVDTATGAVSWAHPDDPNEANRVLESGPFWNIRGNS</sequence>
<dbReference type="Proteomes" id="UP001287356">
    <property type="component" value="Unassembled WGS sequence"/>
</dbReference>
<dbReference type="EMBL" id="JAULSN010000004">
    <property type="protein sequence ID" value="KAK3373641.1"/>
    <property type="molecule type" value="Genomic_DNA"/>
</dbReference>
<keyword evidence="1" id="KW-0732">Signal</keyword>
<comment type="caution">
    <text evidence="2">The sequence shown here is derived from an EMBL/GenBank/DDBJ whole genome shotgun (WGS) entry which is preliminary data.</text>
</comment>
<keyword evidence="3" id="KW-1185">Reference proteome</keyword>
<proteinExistence type="predicted"/>